<dbReference type="RefSeq" id="WP_173635369.1">
    <property type="nucleotide sequence ID" value="NZ_CP054212.1"/>
</dbReference>
<dbReference type="NCBIfam" id="TIGR03034">
    <property type="entry name" value="YPO3983 family protein"/>
    <property type="match status" value="1"/>
</dbReference>
<protein>
    <submittedName>
        <fullName evidence="1">DUF3289 family protein</fullName>
    </submittedName>
</protein>
<dbReference type="Proteomes" id="UP000505325">
    <property type="component" value="Chromosome"/>
</dbReference>
<dbReference type="Pfam" id="PF11692">
    <property type="entry name" value="DUF3289"/>
    <property type="match status" value="1"/>
</dbReference>
<evidence type="ECO:0000313" key="2">
    <source>
        <dbReference type="Proteomes" id="UP000505325"/>
    </source>
</evidence>
<dbReference type="InterPro" id="IPR017483">
    <property type="entry name" value="CHP03034"/>
</dbReference>
<accession>A0A6M8UD21</accession>
<reference evidence="1 2" key="1">
    <citation type="submission" date="2020-06" db="EMBL/GenBank/DDBJ databases">
        <title>Genome sequence of Paramixta manurensis strain PD-1.</title>
        <authorList>
            <person name="Lee C.W."/>
            <person name="Kim J."/>
        </authorList>
    </citation>
    <scope>NUCLEOTIDE SEQUENCE [LARGE SCALE GENOMIC DNA]</scope>
    <source>
        <strain evidence="1 2">PD-1</strain>
    </source>
</reference>
<proteinExistence type="predicted"/>
<dbReference type="AlphaFoldDB" id="A0A6M8UD21"/>
<gene>
    <name evidence="1" type="ORF">PMPD1_3599</name>
</gene>
<dbReference type="EMBL" id="CP054212">
    <property type="protein sequence ID" value="QKJ88515.1"/>
    <property type="molecule type" value="Genomic_DNA"/>
</dbReference>
<organism evidence="1 2">
    <name type="scientific">Paramixta manurensis</name>
    <dbReference type="NCBI Taxonomy" id="2740817"/>
    <lineage>
        <taxon>Bacteria</taxon>
        <taxon>Pseudomonadati</taxon>
        <taxon>Pseudomonadota</taxon>
        <taxon>Gammaproteobacteria</taxon>
        <taxon>Enterobacterales</taxon>
        <taxon>Erwiniaceae</taxon>
        <taxon>Paramixta</taxon>
    </lineage>
</organism>
<evidence type="ECO:0000313" key="1">
    <source>
        <dbReference type="EMBL" id="QKJ88515.1"/>
    </source>
</evidence>
<sequence>MPALQLPCVIFRSQKWMDDHGAVDMRYGDLTETQLRRHFLLEMVSSQVDPWTLTRLTPFQLPQSRFHGSRPPGSGAKITRQECARILFDEMRVKARLFSFWGPYRTVIDRMITHMQYNNGAPFRDGWLDLALREQIVNDKTKDSSLRTIKKTLAKEIDWERGYFPAFNFTQFEDGVKTSVLPKFISLWDSINGLGISVHDTWATHITLRSLHVENNRYRAVVHYKVQDHFGLDHHDMMKKQFHQFHFFRIWFILQRYEKLGHRPFFTNMEATIEIEGERV</sequence>
<name>A0A6M8UD21_9GAMM</name>
<keyword evidence="2" id="KW-1185">Reference proteome</keyword>
<dbReference type="KEGG" id="pmak:PMPD1_3599"/>